<feature type="domain" description="3-keto-alpha-glucoside-1,2-lyase/3-keto-2-hydroxy-glucal hydratase" evidence="2">
    <location>
        <begin position="25"/>
        <end position="253"/>
    </location>
</feature>
<dbReference type="Pfam" id="PF06439">
    <property type="entry name" value="3keto-disac_hyd"/>
    <property type="match status" value="1"/>
</dbReference>
<name>A0A5C5WWI2_9PLAN</name>
<proteinExistence type="predicted"/>
<organism evidence="3 4">
    <name type="scientific">Thalassoglobus neptunius</name>
    <dbReference type="NCBI Taxonomy" id="1938619"/>
    <lineage>
        <taxon>Bacteria</taxon>
        <taxon>Pseudomonadati</taxon>
        <taxon>Planctomycetota</taxon>
        <taxon>Planctomycetia</taxon>
        <taxon>Planctomycetales</taxon>
        <taxon>Planctomycetaceae</taxon>
        <taxon>Thalassoglobus</taxon>
    </lineage>
</organism>
<gene>
    <name evidence="3" type="ORF">KOR42_29420</name>
</gene>
<feature type="chain" id="PRO_5022916529" description="3-keto-alpha-glucoside-1,2-lyase/3-keto-2-hydroxy-glucal hydratase domain-containing protein" evidence="1">
    <location>
        <begin position="22"/>
        <end position="260"/>
    </location>
</feature>
<evidence type="ECO:0000256" key="1">
    <source>
        <dbReference type="SAM" id="SignalP"/>
    </source>
</evidence>
<dbReference type="AlphaFoldDB" id="A0A5C5WWI2"/>
<evidence type="ECO:0000313" key="4">
    <source>
        <dbReference type="Proteomes" id="UP000317243"/>
    </source>
</evidence>
<feature type="signal peptide" evidence="1">
    <location>
        <begin position="1"/>
        <end position="21"/>
    </location>
</feature>
<dbReference type="Gene3D" id="2.60.120.560">
    <property type="entry name" value="Exo-inulinase, domain 1"/>
    <property type="match status" value="1"/>
</dbReference>
<accession>A0A5C5WWI2</accession>
<keyword evidence="4" id="KW-1185">Reference proteome</keyword>
<sequence precursor="true">MTFARSLFVLALLGFCTSVHAEEGEWVSLFNGKNLEGWTPKIKGHELGENFANTFRVEDGLLTVSYDGYDKFDRQFGHLFYKDNFSNYRFRVEYRFIGEQCPGGEGWALRNSGVMVHGEAPSEMAKDQDFPTSIEVQLLGGDGKNKRTTSNLCTPGTNVVMDDKLVTRHCTSSSSETYHGDQWVTAEIEVRGNEVIRHILDGEVVLEYQKPQLDNRDKHAQELAEKNGGLMLSGGSISLQSESHPIQFRKVEIMVLDEEN</sequence>
<dbReference type="GO" id="GO:0016787">
    <property type="term" value="F:hydrolase activity"/>
    <property type="evidence" value="ECO:0007669"/>
    <property type="project" value="InterPro"/>
</dbReference>
<protein>
    <recommendedName>
        <fullName evidence="2">3-keto-alpha-glucoside-1,2-lyase/3-keto-2-hydroxy-glucal hydratase domain-containing protein</fullName>
    </recommendedName>
</protein>
<dbReference type="Proteomes" id="UP000317243">
    <property type="component" value="Unassembled WGS sequence"/>
</dbReference>
<evidence type="ECO:0000259" key="2">
    <source>
        <dbReference type="Pfam" id="PF06439"/>
    </source>
</evidence>
<dbReference type="RefSeq" id="WP_197441176.1">
    <property type="nucleotide sequence ID" value="NZ_SIHI01000005.1"/>
</dbReference>
<reference evidence="3 4" key="1">
    <citation type="submission" date="2019-02" db="EMBL/GenBank/DDBJ databases">
        <title>Deep-cultivation of Planctomycetes and their phenomic and genomic characterization uncovers novel biology.</title>
        <authorList>
            <person name="Wiegand S."/>
            <person name="Jogler M."/>
            <person name="Boedeker C."/>
            <person name="Pinto D."/>
            <person name="Vollmers J."/>
            <person name="Rivas-Marin E."/>
            <person name="Kohn T."/>
            <person name="Peeters S.H."/>
            <person name="Heuer A."/>
            <person name="Rast P."/>
            <person name="Oberbeckmann S."/>
            <person name="Bunk B."/>
            <person name="Jeske O."/>
            <person name="Meyerdierks A."/>
            <person name="Storesund J.E."/>
            <person name="Kallscheuer N."/>
            <person name="Luecker S."/>
            <person name="Lage O.M."/>
            <person name="Pohl T."/>
            <person name="Merkel B.J."/>
            <person name="Hornburger P."/>
            <person name="Mueller R.-W."/>
            <person name="Bruemmer F."/>
            <person name="Labrenz M."/>
            <person name="Spormann A.M."/>
            <person name="Op Den Camp H."/>
            <person name="Overmann J."/>
            <person name="Amann R."/>
            <person name="Jetten M.S.M."/>
            <person name="Mascher T."/>
            <person name="Medema M.H."/>
            <person name="Devos D.P."/>
            <person name="Kaster A.-K."/>
            <person name="Ovreas L."/>
            <person name="Rohde M."/>
            <person name="Galperin M.Y."/>
            <person name="Jogler C."/>
        </authorList>
    </citation>
    <scope>NUCLEOTIDE SEQUENCE [LARGE SCALE GENOMIC DNA]</scope>
    <source>
        <strain evidence="3 4">KOR42</strain>
    </source>
</reference>
<keyword evidence="1" id="KW-0732">Signal</keyword>
<dbReference type="InterPro" id="IPR010496">
    <property type="entry name" value="AL/BT2_dom"/>
</dbReference>
<dbReference type="EMBL" id="SIHI01000005">
    <property type="protein sequence ID" value="TWT55314.1"/>
    <property type="molecule type" value="Genomic_DNA"/>
</dbReference>
<evidence type="ECO:0000313" key="3">
    <source>
        <dbReference type="EMBL" id="TWT55314.1"/>
    </source>
</evidence>
<comment type="caution">
    <text evidence="3">The sequence shown here is derived from an EMBL/GenBank/DDBJ whole genome shotgun (WGS) entry which is preliminary data.</text>
</comment>